<keyword evidence="6" id="KW-1185">Reference proteome</keyword>
<evidence type="ECO:0000259" key="4">
    <source>
        <dbReference type="Pfam" id="PF21302"/>
    </source>
</evidence>
<dbReference type="eggNOG" id="COG2226">
    <property type="taxonomic scope" value="Bacteria"/>
</dbReference>
<dbReference type="Pfam" id="PF21302">
    <property type="entry name" value="Zn_ribbon_RlmA"/>
    <property type="match status" value="1"/>
</dbReference>
<feature type="binding site" evidence="1">
    <location>
        <position position="8"/>
    </location>
    <ligand>
        <name>Zn(2+)</name>
        <dbReference type="ChEBI" id="CHEBI:29105"/>
    </ligand>
</feature>
<dbReference type="InterPro" id="IPR029063">
    <property type="entry name" value="SAM-dependent_MTases_sf"/>
</dbReference>
<proteinExistence type="predicted"/>
<feature type="binding site" evidence="1">
    <location>
        <position position="25"/>
    </location>
    <ligand>
        <name>Zn(2+)</name>
        <dbReference type="ChEBI" id="CHEBI:29105"/>
    </ligand>
</feature>
<dbReference type="PANTHER" id="PTHR43460">
    <property type="entry name" value="METHYLTRANSFERASE"/>
    <property type="match status" value="1"/>
</dbReference>
<dbReference type="InterPro" id="IPR048647">
    <property type="entry name" value="RlmA_N"/>
</dbReference>
<feature type="domain" description="23S rRNA (guanine(745)-N(1))-methyltransferase N-terminal" evidence="4">
    <location>
        <begin position="3"/>
        <end position="46"/>
    </location>
</feature>
<dbReference type="Gene3D" id="3.40.50.150">
    <property type="entry name" value="Vaccinia Virus protein VP39"/>
    <property type="match status" value="1"/>
</dbReference>
<feature type="domain" description="Methyltransferase" evidence="3">
    <location>
        <begin position="88"/>
        <end position="207"/>
    </location>
</feature>
<organism evidence="5 6">
    <name type="scientific">Vibrio azureus NBRC 104587</name>
    <dbReference type="NCBI Taxonomy" id="1219077"/>
    <lineage>
        <taxon>Bacteria</taxon>
        <taxon>Pseudomonadati</taxon>
        <taxon>Pseudomonadota</taxon>
        <taxon>Gammaproteobacteria</taxon>
        <taxon>Vibrionales</taxon>
        <taxon>Vibrionaceae</taxon>
        <taxon>Vibrio</taxon>
    </lineage>
</organism>
<keyword evidence="2" id="KW-0949">S-adenosyl-L-methionine</keyword>
<feature type="binding site" evidence="1">
    <location>
        <position position="5"/>
    </location>
    <ligand>
        <name>Zn(2+)</name>
        <dbReference type="ChEBI" id="CHEBI:29105"/>
    </ligand>
</feature>
<dbReference type="STRING" id="1219077.VAZ01S_004_00450"/>
<dbReference type="NCBIfam" id="NF008300">
    <property type="entry name" value="PRK11088.1"/>
    <property type="match status" value="1"/>
</dbReference>
<evidence type="ECO:0000256" key="1">
    <source>
        <dbReference type="PIRSR" id="PIRSR018249-1"/>
    </source>
</evidence>
<dbReference type="InterPro" id="IPR052939">
    <property type="entry name" value="23S_rRNA_MeTrnsfrase_RlmA"/>
</dbReference>
<dbReference type="EMBL" id="BATL01000004">
    <property type="protein sequence ID" value="GAD74171.1"/>
    <property type="molecule type" value="Genomic_DNA"/>
</dbReference>
<gene>
    <name evidence="5" type="primary">rlmA</name>
    <name evidence="5" type="ORF">VAZ01S_004_00450</name>
</gene>
<dbReference type="CDD" id="cd02440">
    <property type="entry name" value="AdoMet_MTases"/>
    <property type="match status" value="1"/>
</dbReference>
<dbReference type="InterPro" id="IPR025714">
    <property type="entry name" value="Methyltranfer_dom"/>
</dbReference>
<evidence type="ECO:0000313" key="5">
    <source>
        <dbReference type="EMBL" id="GAD74171.1"/>
    </source>
</evidence>
<dbReference type="OrthoDB" id="108476at2"/>
<dbReference type="FunFam" id="3.40.50.150:FF:000163">
    <property type="entry name" value="23S rRNA methyltransferase A"/>
    <property type="match status" value="1"/>
</dbReference>
<comment type="caution">
    <text evidence="5">The sequence shown here is derived from an EMBL/GenBank/DDBJ whole genome shotgun (WGS) entry which is preliminary data.</text>
</comment>
<keyword evidence="1" id="KW-0479">Metal-binding</keyword>
<feature type="binding site" evidence="2">
    <location>
        <position position="187"/>
    </location>
    <ligand>
        <name>S-adenosyl-L-methionine</name>
        <dbReference type="ChEBI" id="CHEBI:59789"/>
    </ligand>
</feature>
<sequence length="281" mass="32239">MNYQCPLCHQALELTDKTFKCASNHQFDLAKEGYVNLMPAHHKRSKDPGDNKDMMQARRRFLEGNYYDPMRQKVAQLCAHYTQGVQPQLLDIGCGEGYYTEQIQQSLVAKNDQAIVYGLDISKVAIRYAAKRYPNCAFSVASSHRLPFAEGSLDSILRIYAPCKAQELQRVVKEDGVVITVTPAGRHLYQLREHIYQSVRLHNEEPEIIDGFTLEHQEKLNYTMELKDGAAFDLLQMTPFAWKASDELRNKLKSCTVFSCEADFMLRVYRKTNQSMRSLAP</sequence>
<dbReference type="InterPro" id="IPR016718">
    <property type="entry name" value="rRNA_m1G-MeTrfase_A_prd"/>
</dbReference>
<keyword evidence="5" id="KW-0489">Methyltransferase</keyword>
<dbReference type="GO" id="GO:0008168">
    <property type="term" value="F:methyltransferase activity"/>
    <property type="evidence" value="ECO:0007669"/>
    <property type="project" value="UniProtKB-KW"/>
</dbReference>
<keyword evidence="1" id="KW-0862">Zinc</keyword>
<dbReference type="Proteomes" id="UP000016567">
    <property type="component" value="Unassembled WGS sequence"/>
</dbReference>
<protein>
    <submittedName>
        <fullName evidence="5">23S rRNA methyltransferase RlmA</fullName>
    </submittedName>
</protein>
<reference evidence="5 6" key="1">
    <citation type="submission" date="2013-09" db="EMBL/GenBank/DDBJ databases">
        <title>Whole genome shotgun sequence of Vibrio azureus NBRC 104587.</title>
        <authorList>
            <person name="Isaki S."/>
            <person name="Hosoyama A."/>
            <person name="Numata M."/>
            <person name="Hashimoto M."/>
            <person name="Hosoyama Y."/>
            <person name="Tsuchikane K."/>
            <person name="Noguchi M."/>
            <person name="Hirakata S."/>
            <person name="Ichikawa N."/>
            <person name="Ohji S."/>
            <person name="Yamazoe A."/>
            <person name="Fujita N."/>
        </authorList>
    </citation>
    <scope>NUCLEOTIDE SEQUENCE [LARGE SCALE GENOMIC DNA]</scope>
    <source>
        <strain evidence="5 6">NBRC 104587</strain>
    </source>
</reference>
<dbReference type="AlphaFoldDB" id="U3A2D3"/>
<dbReference type="Pfam" id="PF13847">
    <property type="entry name" value="Methyltransf_31"/>
    <property type="match status" value="1"/>
</dbReference>
<name>U3A2D3_9VIBR</name>
<dbReference type="RefSeq" id="WP_021707953.1">
    <property type="nucleotide sequence ID" value="NZ_BAOB01000015.1"/>
</dbReference>
<evidence type="ECO:0000256" key="2">
    <source>
        <dbReference type="PIRSR" id="PIRSR018249-2"/>
    </source>
</evidence>
<evidence type="ECO:0000259" key="3">
    <source>
        <dbReference type="Pfam" id="PF13847"/>
    </source>
</evidence>
<feature type="binding site" evidence="2">
    <location>
        <position position="67"/>
    </location>
    <ligand>
        <name>S-adenosyl-L-methionine</name>
        <dbReference type="ChEBI" id="CHEBI:59789"/>
    </ligand>
</feature>
<accession>U3A2D3</accession>
<evidence type="ECO:0000313" key="6">
    <source>
        <dbReference type="Proteomes" id="UP000016567"/>
    </source>
</evidence>
<dbReference type="PIRSF" id="PIRSF018249">
    <property type="entry name" value="MyrA_prd"/>
    <property type="match status" value="1"/>
</dbReference>
<feature type="binding site" evidence="1">
    <location>
        <position position="21"/>
    </location>
    <ligand>
        <name>Zn(2+)</name>
        <dbReference type="ChEBI" id="CHEBI:29105"/>
    </ligand>
</feature>
<dbReference type="GO" id="GO:0046872">
    <property type="term" value="F:metal ion binding"/>
    <property type="evidence" value="ECO:0007669"/>
    <property type="project" value="UniProtKB-KW"/>
</dbReference>
<dbReference type="GO" id="GO:0032259">
    <property type="term" value="P:methylation"/>
    <property type="evidence" value="ECO:0007669"/>
    <property type="project" value="UniProtKB-KW"/>
</dbReference>
<keyword evidence="5" id="KW-0808">Transferase</keyword>
<feature type="binding site" evidence="2">
    <location>
        <begin position="96"/>
        <end position="97"/>
    </location>
    <ligand>
        <name>S-adenosyl-L-methionine</name>
        <dbReference type="ChEBI" id="CHEBI:59789"/>
    </ligand>
</feature>
<dbReference type="PANTHER" id="PTHR43460:SF1">
    <property type="entry name" value="METHYLTRANSFERASE TYPE 11 DOMAIN-CONTAINING PROTEIN"/>
    <property type="match status" value="1"/>
</dbReference>
<dbReference type="SUPFAM" id="SSF53335">
    <property type="entry name" value="S-adenosyl-L-methionine-dependent methyltransferases"/>
    <property type="match status" value="1"/>
</dbReference>